<proteinExistence type="predicted"/>
<dbReference type="PANTHER" id="PTHR22911">
    <property type="entry name" value="ACYL-MALONYL CONDENSING ENZYME-RELATED"/>
    <property type="match status" value="1"/>
</dbReference>
<dbReference type="Gene3D" id="1.10.3730.20">
    <property type="match status" value="1"/>
</dbReference>
<comment type="caution">
    <text evidence="3">The sequence shown here is derived from an EMBL/GenBank/DDBJ whole genome shotgun (WGS) entry which is preliminary data.</text>
</comment>
<dbReference type="OrthoDB" id="9783707at2"/>
<sequence length="282" mass="29066">MTDPALLGAAAMLGSALLHAVMSLLTKRSPDKLVFRAVLMLVGVALYSPVFVLFPPPGWEAFRFLLIGAVIHWLFQMATIAAYERGDMSLVYPVMRGAAPALAGVAAAFILGEPLGPLSGLGLAIASAAVIGFGWPEKDGAPKAAALGFALVAASMTALYSVNDASGARAAGNPLVYVAWFFLITAIPITLTALVRRGRRLPGLMRSEGAGATLGAVFGAGSYGLALFAFSLAPVAPMAAMRESSIVFGAILAALVLKEPFGLRRTVLAIVLALGLAILQMA</sequence>
<feature type="transmembrane region" description="Helical" evidence="1">
    <location>
        <begin position="6"/>
        <end position="26"/>
    </location>
</feature>
<dbReference type="RefSeq" id="WP_109251825.1">
    <property type="nucleotide sequence ID" value="NZ_QEXV01000001.1"/>
</dbReference>
<feature type="transmembrane region" description="Helical" evidence="1">
    <location>
        <begin position="33"/>
        <end position="55"/>
    </location>
</feature>
<feature type="transmembrane region" description="Helical" evidence="1">
    <location>
        <begin position="61"/>
        <end position="83"/>
    </location>
</feature>
<dbReference type="Proteomes" id="UP000245168">
    <property type="component" value="Unassembled WGS sequence"/>
</dbReference>
<gene>
    <name evidence="3" type="ORF">DDZ18_02805</name>
</gene>
<keyword evidence="1" id="KW-1133">Transmembrane helix</keyword>
<protein>
    <recommendedName>
        <fullName evidence="2">EamA domain-containing protein</fullName>
    </recommendedName>
</protein>
<dbReference type="Pfam" id="PF00892">
    <property type="entry name" value="EamA"/>
    <property type="match status" value="1"/>
</dbReference>
<feature type="domain" description="EamA" evidence="2">
    <location>
        <begin position="148"/>
        <end position="279"/>
    </location>
</feature>
<feature type="transmembrane region" description="Helical" evidence="1">
    <location>
        <begin position="90"/>
        <end position="111"/>
    </location>
</feature>
<reference evidence="4" key="1">
    <citation type="submission" date="2018-05" db="EMBL/GenBank/DDBJ databases">
        <authorList>
            <person name="Liu B.-T."/>
        </authorList>
    </citation>
    <scope>NUCLEOTIDE SEQUENCE [LARGE SCALE GENOMIC DNA]</scope>
    <source>
        <strain evidence="4">WD6-1</strain>
    </source>
</reference>
<dbReference type="PANTHER" id="PTHR22911:SF137">
    <property type="entry name" value="SOLUTE CARRIER FAMILY 35 MEMBER G2-RELATED"/>
    <property type="match status" value="1"/>
</dbReference>
<dbReference type="InterPro" id="IPR037185">
    <property type="entry name" value="EmrE-like"/>
</dbReference>
<evidence type="ECO:0000259" key="2">
    <source>
        <dbReference type="Pfam" id="PF00892"/>
    </source>
</evidence>
<feature type="transmembrane region" description="Helical" evidence="1">
    <location>
        <begin position="214"/>
        <end position="233"/>
    </location>
</feature>
<organism evidence="3 4">
    <name type="scientific">Marinicauda salina</name>
    <dbReference type="NCBI Taxonomy" id="2135793"/>
    <lineage>
        <taxon>Bacteria</taxon>
        <taxon>Pseudomonadati</taxon>
        <taxon>Pseudomonadota</taxon>
        <taxon>Alphaproteobacteria</taxon>
        <taxon>Maricaulales</taxon>
        <taxon>Maricaulaceae</taxon>
        <taxon>Marinicauda</taxon>
    </lineage>
</organism>
<feature type="transmembrane region" description="Helical" evidence="1">
    <location>
        <begin position="263"/>
        <end position="281"/>
    </location>
</feature>
<dbReference type="InterPro" id="IPR000620">
    <property type="entry name" value="EamA_dom"/>
</dbReference>
<keyword evidence="4" id="KW-1185">Reference proteome</keyword>
<dbReference type="EMBL" id="QEXV01000001">
    <property type="protein sequence ID" value="PWE18551.1"/>
    <property type="molecule type" value="Genomic_DNA"/>
</dbReference>
<feature type="transmembrane region" description="Helical" evidence="1">
    <location>
        <begin position="174"/>
        <end position="194"/>
    </location>
</feature>
<accession>A0A2U2BX03</accession>
<keyword evidence="1" id="KW-0812">Transmembrane</keyword>
<feature type="transmembrane region" description="Helical" evidence="1">
    <location>
        <begin position="144"/>
        <end position="162"/>
    </location>
</feature>
<dbReference type="SUPFAM" id="SSF103481">
    <property type="entry name" value="Multidrug resistance efflux transporter EmrE"/>
    <property type="match status" value="2"/>
</dbReference>
<evidence type="ECO:0000256" key="1">
    <source>
        <dbReference type="SAM" id="Phobius"/>
    </source>
</evidence>
<dbReference type="GO" id="GO:0016020">
    <property type="term" value="C:membrane"/>
    <property type="evidence" value="ECO:0007669"/>
    <property type="project" value="InterPro"/>
</dbReference>
<evidence type="ECO:0000313" key="4">
    <source>
        <dbReference type="Proteomes" id="UP000245168"/>
    </source>
</evidence>
<dbReference type="AlphaFoldDB" id="A0A2U2BX03"/>
<name>A0A2U2BX03_9PROT</name>
<evidence type="ECO:0000313" key="3">
    <source>
        <dbReference type="EMBL" id="PWE18551.1"/>
    </source>
</evidence>
<keyword evidence="1" id="KW-0472">Membrane</keyword>